<feature type="compositionally biased region" description="Polar residues" evidence="1">
    <location>
        <begin position="345"/>
        <end position="355"/>
    </location>
</feature>
<keyword evidence="3" id="KW-1185">Reference proteome</keyword>
<feature type="region of interest" description="Disordered" evidence="1">
    <location>
        <begin position="318"/>
        <end position="422"/>
    </location>
</feature>
<evidence type="ECO:0000313" key="3">
    <source>
        <dbReference type="Proteomes" id="UP000095751"/>
    </source>
</evidence>
<feature type="region of interest" description="Disordered" evidence="1">
    <location>
        <begin position="1535"/>
        <end position="1588"/>
    </location>
</feature>
<feature type="compositionally biased region" description="Polar residues" evidence="1">
    <location>
        <begin position="322"/>
        <end position="337"/>
    </location>
</feature>
<dbReference type="Proteomes" id="UP000095751">
    <property type="component" value="Unassembled WGS sequence"/>
</dbReference>
<dbReference type="KEGG" id="fcy:FRACYDRAFT_241523"/>
<reference evidence="2 3" key="1">
    <citation type="submission" date="2016-09" db="EMBL/GenBank/DDBJ databases">
        <title>Extensive genetic diversity and differential bi-allelic expression allows diatom success in the polar Southern Ocean.</title>
        <authorList>
            <consortium name="DOE Joint Genome Institute"/>
            <person name="Mock T."/>
            <person name="Otillar R.P."/>
            <person name="Strauss J."/>
            <person name="Dupont C."/>
            <person name="Frickenhaus S."/>
            <person name="Maumus F."/>
            <person name="Mcmullan M."/>
            <person name="Sanges R."/>
            <person name="Schmutz J."/>
            <person name="Toseland A."/>
            <person name="Valas R."/>
            <person name="Veluchamy A."/>
            <person name="Ward B.J."/>
            <person name="Allen A."/>
            <person name="Barry K."/>
            <person name="Falciatore A."/>
            <person name="Ferrante M."/>
            <person name="Fortunato A.E."/>
            <person name="Gloeckner G."/>
            <person name="Gruber A."/>
            <person name="Hipkin R."/>
            <person name="Janech M."/>
            <person name="Kroth P."/>
            <person name="Leese F."/>
            <person name="Lindquist E."/>
            <person name="Lyon B.R."/>
            <person name="Martin J."/>
            <person name="Mayer C."/>
            <person name="Parker M."/>
            <person name="Quesneville H."/>
            <person name="Raymond J."/>
            <person name="Uhlig C."/>
            <person name="Valentin K.U."/>
            <person name="Worden A.Z."/>
            <person name="Armbrust E.V."/>
            <person name="Bowler C."/>
            <person name="Green B."/>
            <person name="Moulton V."/>
            <person name="Van Oosterhout C."/>
            <person name="Grigoriev I."/>
        </authorList>
    </citation>
    <scope>NUCLEOTIDE SEQUENCE [LARGE SCALE GENOMIC DNA]</scope>
    <source>
        <strain evidence="2 3">CCMP1102</strain>
    </source>
</reference>
<accession>A0A1E7FA01</accession>
<feature type="compositionally biased region" description="Acidic residues" evidence="1">
    <location>
        <begin position="1570"/>
        <end position="1585"/>
    </location>
</feature>
<gene>
    <name evidence="2" type="ORF">FRACYDRAFT_241523</name>
</gene>
<organism evidence="2 3">
    <name type="scientific">Fragilariopsis cylindrus CCMP1102</name>
    <dbReference type="NCBI Taxonomy" id="635003"/>
    <lineage>
        <taxon>Eukaryota</taxon>
        <taxon>Sar</taxon>
        <taxon>Stramenopiles</taxon>
        <taxon>Ochrophyta</taxon>
        <taxon>Bacillariophyta</taxon>
        <taxon>Bacillariophyceae</taxon>
        <taxon>Bacillariophycidae</taxon>
        <taxon>Bacillariales</taxon>
        <taxon>Bacillariaceae</taxon>
        <taxon>Fragilariopsis</taxon>
    </lineage>
</organism>
<name>A0A1E7FA01_9STRA</name>
<feature type="compositionally biased region" description="Basic and acidic residues" evidence="1">
    <location>
        <begin position="356"/>
        <end position="367"/>
    </location>
</feature>
<dbReference type="EMBL" id="KV784360">
    <property type="protein sequence ID" value="OEU14964.1"/>
    <property type="molecule type" value="Genomic_DNA"/>
</dbReference>
<evidence type="ECO:0000313" key="2">
    <source>
        <dbReference type="EMBL" id="OEU14964.1"/>
    </source>
</evidence>
<feature type="compositionally biased region" description="Basic and acidic residues" evidence="1">
    <location>
        <begin position="492"/>
        <end position="503"/>
    </location>
</feature>
<evidence type="ECO:0000256" key="1">
    <source>
        <dbReference type="SAM" id="MobiDB-lite"/>
    </source>
</evidence>
<feature type="compositionally biased region" description="Basic and acidic residues" evidence="1">
    <location>
        <begin position="1554"/>
        <end position="1569"/>
    </location>
</feature>
<feature type="region of interest" description="Disordered" evidence="1">
    <location>
        <begin position="478"/>
        <end position="519"/>
    </location>
</feature>
<feature type="compositionally biased region" description="Basic and acidic residues" evidence="1">
    <location>
        <begin position="1535"/>
        <end position="1547"/>
    </location>
</feature>
<dbReference type="InParanoid" id="A0A1E7FA01"/>
<feature type="compositionally biased region" description="Acidic residues" evidence="1">
    <location>
        <begin position="478"/>
        <end position="490"/>
    </location>
</feature>
<sequence length="1869" mass="208806">MDANKKKKARRSNGGNNKVADKPICCYGDLCRNTKTIDRAHGFTAQCHFCDGYFHMYGCGNTETCKKCNPSQKSLYCITNDDAVVDEVPVNRGSNVEGVAGNKDFDFWSRPMIAKCDLYEHVKKFLPAKFLKKVHSDVEKIQDANNNARDEFDNCVIDGGVDGAPPTLFTLTKFLVETVWQTLPDYANPHANRNTDSHVRLFLVFYHKITYGYVSEVDPESDDYTSMALNLMKTKHQILTYMASRKKILPLFVAKWTERRAFVSALFHGVTKFGSTGLGTDSPASEWMNNDKALSLQFWSDVEADDLPTLPSAAGVQVLVPENSTGRNINKTTTSNVRDPKKTVGDTSQQHQSQDQPDKRLRVDKSKGTSNKTSQNDDSISSEDSGAHKKRRRITEDDSDNDYNGVTGDFSDQETDSVIESPKKRKRVLIERLDAASDKGSLAVSYKDADDDDDDDKVIYLGCPNILDADDNWVFDSDGLDTDEELDTDDGYFPRDDTSHTNDDTNDNESSDSSNMSDESWIIGNDDATTLRHICALTVEWNLKTFICVLDFLGKCFMIPDHAIKKIASNVTADWQQHWRKHRDKKEPFPILRSKYISKLFGICLPNSIKNKPNCSSTDINSKGLTLERNTWATDTTTHSKKHQTNEGGIVERRREALHLSVCPNKEGLTTTGNPNADSILRYNRTTHCLVAPIILALNQPFMCSAEEVIPMSAPQVNQRQVEQSRVLKIKKDTLLASSTKHTLLNSYSILPYTSVSDPSAKHSLPIEGTDANGNTIPTTKTALFTFLPNLVNAPPEENGSDKNKDDADKVNDEVTRYDDLEESMNDRITSLSSLSIILDKANTFDDGIVACIASLHAKIIEKTRLPVDSQLFPDIKFSTTEEKLHVLRLIMQYHHGNVNSFALIDGGHRIMAILSLIYNFEKIATQSGSSNTDTVHTKDLCRKASLNIYVPVFKMIPDECSTSIVEKNLSLTSFSIRQFFITLSSAIQSQSTSAQKVSMKQFLSNVIGTTNIIGIGSDSISDSNSVSASVEDNDRMATVLSYTEIYPDIGIVDALATACYISFRAKVGAGDVDQEEKCIVGTRIQANICKMMEDKKKIFCVQECFLQCNDQTLQSKARDKSVQVILKAIGHTSLCKNLIKANSDDIIIEEEGTKTKSTTTSPITLFSNIFDQAKKKEKEKGNEDRCMTATMIQRKTSIFLSVLKVLANINFRTKDDVLYTVLEKIDDIDTDATADEVYYSLVEKLLFKYLGNSNWIHNAKKGGSFALLSSVYNLWGGKSSTSVTNLDEFGDICNVKSSVPSNVALHYIVHLITDFVSPSSDSLQLLIEFFKAGFNSKYLCEPVIRTKDLNFLNNVLSAPLDILSKAMTSITKQRKDSKTKANILSTVLAMQLPGCWLQIVNHVGPEMSPTESLKRRLPVFCEEIKDHSKKYYGKLKGGDDCFDYTNVHLLAKKLAKLITDEIIVPSDGAWYTLVSSQKSDVDGLELSFVFKDHNNVGDFLLHDFVRYLFTGSFDFATVDTSVFGDTLRQNELKQKQIPTDKKKNTTEKGSNTRRKDVVIDEAIDNNKEEGDDDEEEEEEEEDEGLHEHVAKFESKISTLLNPNRKGDLIGDVVDAVEDDENRMKELEQIFNSSILVSNVMIAALNLVKNAAISAQVEKVELTAKKTGSYEKLVKTTFQQLMKNVRKSKLLQAELIVDNSHRTTAQSDIQQEKFSLEMRNDKSVTIDSVLNNLVDDRYNNDEDILCVYNPFVEYLTDDEAKAKDGNLKQAATNEDTDRHADGEEGRRLVPFEFGTSTLGTTGGLVTLYSEHEPLAAYTLVCILSLGRDALVERTRNYDGLNFLHITSTPMGVTLRRKGHITQTVGNHFG</sequence>
<proteinExistence type="predicted"/>
<protein>
    <submittedName>
        <fullName evidence="2">Uncharacterized protein</fullName>
    </submittedName>
</protein>
<feature type="compositionally biased region" description="Polar residues" evidence="1">
    <location>
        <begin position="368"/>
        <end position="384"/>
    </location>
</feature>